<proteinExistence type="predicted"/>
<feature type="domain" description="DUF6826" evidence="1">
    <location>
        <begin position="13"/>
        <end position="80"/>
    </location>
</feature>
<comment type="caution">
    <text evidence="2">The sequence shown here is derived from an EMBL/GenBank/DDBJ whole genome shotgun (WGS) entry which is preliminary data.</text>
</comment>
<dbReference type="InterPro" id="IPR049229">
    <property type="entry name" value="DUF6826"/>
</dbReference>
<evidence type="ECO:0000313" key="3">
    <source>
        <dbReference type="Proteomes" id="UP000789901"/>
    </source>
</evidence>
<evidence type="ECO:0000259" key="1">
    <source>
        <dbReference type="Pfam" id="PF20713"/>
    </source>
</evidence>
<reference evidence="2 3" key="1">
    <citation type="submission" date="2021-06" db="EMBL/GenBank/DDBJ databases">
        <authorList>
            <person name="Kallberg Y."/>
            <person name="Tangrot J."/>
            <person name="Rosling A."/>
        </authorList>
    </citation>
    <scope>NUCLEOTIDE SEQUENCE [LARGE SCALE GENOMIC DNA]</scope>
    <source>
        <strain evidence="2 3">120-4 pot B 10/14</strain>
    </source>
</reference>
<name>A0ABM8VX37_GIGMA</name>
<dbReference type="Pfam" id="PF20713">
    <property type="entry name" value="DUF6826"/>
    <property type="match status" value="1"/>
</dbReference>
<sequence>MEVSNETWELVSAIDTNKTNYLKGYIPDISIINKEDAADRALVSKYVYTVFELKKPKSTSGLANDDKGQLLDYVWVLVQRSNYKFQELLTTLARGFATFYQMIAQRSSYIMIEE</sequence>
<gene>
    <name evidence="2" type="ORF">GMARGA_LOCUS648</name>
</gene>
<dbReference type="EMBL" id="CAJVQB010000115">
    <property type="protein sequence ID" value="CAG8468278.1"/>
    <property type="molecule type" value="Genomic_DNA"/>
</dbReference>
<keyword evidence="3" id="KW-1185">Reference proteome</keyword>
<accession>A0ABM8VX37</accession>
<dbReference type="Proteomes" id="UP000789901">
    <property type="component" value="Unassembled WGS sequence"/>
</dbReference>
<evidence type="ECO:0000313" key="2">
    <source>
        <dbReference type="EMBL" id="CAG8468278.1"/>
    </source>
</evidence>
<protein>
    <submittedName>
        <fullName evidence="2">40281_t:CDS:1</fullName>
    </submittedName>
</protein>
<organism evidence="2 3">
    <name type="scientific">Gigaspora margarita</name>
    <dbReference type="NCBI Taxonomy" id="4874"/>
    <lineage>
        <taxon>Eukaryota</taxon>
        <taxon>Fungi</taxon>
        <taxon>Fungi incertae sedis</taxon>
        <taxon>Mucoromycota</taxon>
        <taxon>Glomeromycotina</taxon>
        <taxon>Glomeromycetes</taxon>
        <taxon>Diversisporales</taxon>
        <taxon>Gigasporaceae</taxon>
        <taxon>Gigaspora</taxon>
    </lineage>
</organism>